<dbReference type="RefSeq" id="XP_009045035.1">
    <property type="nucleotide sequence ID" value="XM_009046787.1"/>
</dbReference>
<dbReference type="AlphaFoldDB" id="V4CP77"/>
<proteinExistence type="predicted"/>
<dbReference type="GeneID" id="20241595"/>
<dbReference type="OrthoDB" id="10265614at2759"/>
<protein>
    <recommendedName>
        <fullName evidence="3">DNA-directed DNA polymerase</fullName>
    </recommendedName>
</protein>
<evidence type="ECO:0008006" key="3">
    <source>
        <dbReference type="Google" id="ProtNLM"/>
    </source>
</evidence>
<gene>
    <name evidence="1" type="ORF">LOTGIDRAFT_170922</name>
</gene>
<dbReference type="HOGENOM" id="CLU_010254_3_1_1"/>
<dbReference type="CTD" id="20241595"/>
<dbReference type="EMBL" id="KB199835">
    <property type="protein sequence ID" value="ESP04225.1"/>
    <property type="molecule type" value="Genomic_DNA"/>
</dbReference>
<keyword evidence="2" id="KW-1185">Reference proteome</keyword>
<evidence type="ECO:0000313" key="1">
    <source>
        <dbReference type="EMBL" id="ESP04225.1"/>
    </source>
</evidence>
<name>V4CP77_LOTGI</name>
<dbReference type="KEGG" id="lgi:LOTGIDRAFT_170922"/>
<sequence>MNKNLTKEFQDFINSFQKANRKGVMTVGRIKLFNDQFDTNFQIYNPKDSHFHPRYVSEELDWVLYLHNSHFCLIRRNNKALGIKEIEENYEQVWKTCRDDNTITQVSPLKLNVFPTIHDDCLFAWDCETYCEEGVNKAIPYCSTLVNLEKLRKTLDDYNNYLNDFYDFNETLDFKPPDPIPEEFYNRLMNIVKMFVGTDCIDQKLKHLGQYDRKRLTLISHNGSGFDNWIILKNHEKSSLAAWRNSSNLPMNLRKITDIDITKYTEDNWEPLRHE</sequence>
<accession>V4CP77</accession>
<dbReference type="Proteomes" id="UP000030746">
    <property type="component" value="Unassembled WGS sequence"/>
</dbReference>
<organism evidence="1 2">
    <name type="scientific">Lottia gigantea</name>
    <name type="common">Giant owl limpet</name>
    <dbReference type="NCBI Taxonomy" id="225164"/>
    <lineage>
        <taxon>Eukaryota</taxon>
        <taxon>Metazoa</taxon>
        <taxon>Spiralia</taxon>
        <taxon>Lophotrochozoa</taxon>
        <taxon>Mollusca</taxon>
        <taxon>Gastropoda</taxon>
        <taxon>Patellogastropoda</taxon>
        <taxon>Lottioidea</taxon>
        <taxon>Lottiidae</taxon>
        <taxon>Lottia</taxon>
    </lineage>
</organism>
<evidence type="ECO:0000313" key="2">
    <source>
        <dbReference type="Proteomes" id="UP000030746"/>
    </source>
</evidence>
<reference evidence="1 2" key="1">
    <citation type="journal article" date="2013" name="Nature">
        <title>Insights into bilaterian evolution from three spiralian genomes.</title>
        <authorList>
            <person name="Simakov O."/>
            <person name="Marletaz F."/>
            <person name="Cho S.J."/>
            <person name="Edsinger-Gonzales E."/>
            <person name="Havlak P."/>
            <person name="Hellsten U."/>
            <person name="Kuo D.H."/>
            <person name="Larsson T."/>
            <person name="Lv J."/>
            <person name="Arendt D."/>
            <person name="Savage R."/>
            <person name="Osoegawa K."/>
            <person name="de Jong P."/>
            <person name="Grimwood J."/>
            <person name="Chapman J.A."/>
            <person name="Shapiro H."/>
            <person name="Aerts A."/>
            <person name="Otillar R.P."/>
            <person name="Terry A.Y."/>
            <person name="Boore J.L."/>
            <person name="Grigoriev I.V."/>
            <person name="Lindberg D.R."/>
            <person name="Seaver E.C."/>
            <person name="Weisblat D.A."/>
            <person name="Putnam N.H."/>
            <person name="Rokhsar D.S."/>
        </authorList>
    </citation>
    <scope>NUCLEOTIDE SEQUENCE [LARGE SCALE GENOMIC DNA]</scope>
</reference>